<evidence type="ECO:0000313" key="9">
    <source>
        <dbReference type="EMBL" id="GGF21809.1"/>
    </source>
</evidence>
<name>A0A917B5Q0_9MICO</name>
<dbReference type="InterPro" id="IPR009100">
    <property type="entry name" value="AcylCoA_DH/oxidase_NM_dom_sf"/>
</dbReference>
<keyword evidence="4 5" id="KW-0274">FAD</keyword>
<dbReference type="EMBL" id="BMGP01000002">
    <property type="protein sequence ID" value="GGF21809.1"/>
    <property type="molecule type" value="Genomic_DNA"/>
</dbReference>
<dbReference type="Pfam" id="PF02771">
    <property type="entry name" value="Acyl-CoA_dh_N"/>
    <property type="match status" value="1"/>
</dbReference>
<dbReference type="Gene3D" id="1.20.140.10">
    <property type="entry name" value="Butyryl-CoA Dehydrogenase, subunit A, domain 3"/>
    <property type="match status" value="1"/>
</dbReference>
<dbReference type="PROSITE" id="PS00073">
    <property type="entry name" value="ACYL_COA_DH_2"/>
    <property type="match status" value="1"/>
</dbReference>
<dbReference type="InterPro" id="IPR036250">
    <property type="entry name" value="AcylCo_DH-like_C"/>
</dbReference>
<dbReference type="Pfam" id="PF02770">
    <property type="entry name" value="Acyl-CoA_dh_M"/>
    <property type="match status" value="1"/>
</dbReference>
<dbReference type="Gene3D" id="1.10.540.10">
    <property type="entry name" value="Acyl-CoA dehydrogenase/oxidase, N-terminal domain"/>
    <property type="match status" value="1"/>
</dbReference>
<keyword evidence="3 5" id="KW-0285">Flavoprotein</keyword>
<dbReference type="RefSeq" id="WP_188675825.1">
    <property type="nucleotide sequence ID" value="NZ_BMGP01000002.1"/>
</dbReference>
<evidence type="ECO:0000256" key="3">
    <source>
        <dbReference type="ARBA" id="ARBA00022630"/>
    </source>
</evidence>
<dbReference type="InterPro" id="IPR037069">
    <property type="entry name" value="AcylCoA_DH/ox_N_sf"/>
</dbReference>
<comment type="caution">
    <text evidence="9">The sequence shown here is derived from an EMBL/GenBank/DDBJ whole genome shotgun (WGS) entry which is preliminary data.</text>
</comment>
<feature type="domain" description="Acyl-CoA dehydrogenase/oxidase N-terminal" evidence="8">
    <location>
        <begin position="18"/>
        <end position="128"/>
    </location>
</feature>
<feature type="domain" description="Acyl-CoA dehydrogenase/oxidase C-terminal" evidence="6">
    <location>
        <begin position="246"/>
        <end position="384"/>
    </location>
</feature>
<dbReference type="InterPro" id="IPR006091">
    <property type="entry name" value="Acyl-CoA_Oxase/DH_mid-dom"/>
</dbReference>
<dbReference type="GO" id="GO:0003995">
    <property type="term" value="F:acyl-CoA dehydrogenase activity"/>
    <property type="evidence" value="ECO:0007669"/>
    <property type="project" value="InterPro"/>
</dbReference>
<dbReference type="SUPFAM" id="SSF56645">
    <property type="entry name" value="Acyl-CoA dehydrogenase NM domain-like"/>
    <property type="match status" value="1"/>
</dbReference>
<evidence type="ECO:0000256" key="5">
    <source>
        <dbReference type="RuleBase" id="RU362125"/>
    </source>
</evidence>
<evidence type="ECO:0000313" key="10">
    <source>
        <dbReference type="Proteomes" id="UP000598775"/>
    </source>
</evidence>
<dbReference type="InterPro" id="IPR045008">
    <property type="entry name" value="ACX4-like"/>
</dbReference>
<accession>A0A917B5Q0</accession>
<comment type="cofactor">
    <cofactor evidence="1 5">
        <name>FAD</name>
        <dbReference type="ChEBI" id="CHEBI:57692"/>
    </cofactor>
</comment>
<evidence type="ECO:0000256" key="1">
    <source>
        <dbReference type="ARBA" id="ARBA00001974"/>
    </source>
</evidence>
<dbReference type="SUPFAM" id="SSF47203">
    <property type="entry name" value="Acyl-CoA dehydrogenase C-terminal domain-like"/>
    <property type="match status" value="1"/>
</dbReference>
<dbReference type="InterPro" id="IPR009075">
    <property type="entry name" value="AcylCo_DH/oxidase_C"/>
</dbReference>
<comment type="similarity">
    <text evidence="2 5">Belongs to the acyl-CoA dehydrogenase family.</text>
</comment>
<evidence type="ECO:0000259" key="6">
    <source>
        <dbReference type="Pfam" id="PF00441"/>
    </source>
</evidence>
<dbReference type="PANTHER" id="PTHR43188">
    <property type="entry name" value="ACYL-COENZYME A OXIDASE"/>
    <property type="match status" value="1"/>
</dbReference>
<keyword evidence="10" id="KW-1185">Reference proteome</keyword>
<gene>
    <name evidence="9" type="primary">gcdH</name>
    <name evidence="9" type="ORF">GCM10011399_14410</name>
</gene>
<dbReference type="Gene3D" id="2.40.110.10">
    <property type="entry name" value="Butyryl-CoA Dehydrogenase, subunit A, domain 2"/>
    <property type="match status" value="1"/>
</dbReference>
<dbReference type="Pfam" id="PF00441">
    <property type="entry name" value="Acyl-CoA_dh_1"/>
    <property type="match status" value="1"/>
</dbReference>
<feature type="domain" description="Acyl-CoA oxidase/dehydrogenase middle" evidence="7">
    <location>
        <begin position="132"/>
        <end position="225"/>
    </location>
</feature>
<dbReference type="InterPro" id="IPR006089">
    <property type="entry name" value="Acyl-CoA_DH_CS"/>
</dbReference>
<evidence type="ECO:0000259" key="7">
    <source>
        <dbReference type="Pfam" id="PF02770"/>
    </source>
</evidence>
<evidence type="ECO:0000256" key="2">
    <source>
        <dbReference type="ARBA" id="ARBA00009347"/>
    </source>
</evidence>
<protein>
    <submittedName>
        <fullName evidence="9">Glutaryl-CoA dehydrogenase</fullName>
    </submittedName>
</protein>
<dbReference type="Proteomes" id="UP000598775">
    <property type="component" value="Unassembled WGS sequence"/>
</dbReference>
<evidence type="ECO:0000256" key="4">
    <source>
        <dbReference type="ARBA" id="ARBA00022827"/>
    </source>
</evidence>
<dbReference type="InterPro" id="IPR046373">
    <property type="entry name" value="Acyl-CoA_Oxase/DH_mid-dom_sf"/>
</dbReference>
<proteinExistence type="inferred from homology"/>
<dbReference type="GO" id="GO:0006635">
    <property type="term" value="P:fatty acid beta-oxidation"/>
    <property type="evidence" value="ECO:0007669"/>
    <property type="project" value="InterPro"/>
</dbReference>
<dbReference type="InterPro" id="IPR013786">
    <property type="entry name" value="AcylCoA_DH/ox_N"/>
</dbReference>
<organism evidence="9 10">
    <name type="scientific">Subtercola lobariae</name>
    <dbReference type="NCBI Taxonomy" id="1588641"/>
    <lineage>
        <taxon>Bacteria</taxon>
        <taxon>Bacillati</taxon>
        <taxon>Actinomycetota</taxon>
        <taxon>Actinomycetes</taxon>
        <taxon>Micrococcales</taxon>
        <taxon>Microbacteriaceae</taxon>
        <taxon>Subtercola</taxon>
    </lineage>
</organism>
<dbReference type="GO" id="GO:0050660">
    <property type="term" value="F:flavin adenine dinucleotide binding"/>
    <property type="evidence" value="ECO:0007669"/>
    <property type="project" value="InterPro"/>
</dbReference>
<evidence type="ECO:0000259" key="8">
    <source>
        <dbReference type="Pfam" id="PF02771"/>
    </source>
</evidence>
<keyword evidence="5" id="KW-0560">Oxidoreductase</keyword>
<dbReference type="PANTHER" id="PTHR43188:SF1">
    <property type="entry name" value="ACYL-COA DEHYDROGENASE"/>
    <property type="match status" value="1"/>
</dbReference>
<reference evidence="9 10" key="1">
    <citation type="journal article" date="2014" name="Int. J. Syst. Evol. Microbiol.">
        <title>Complete genome sequence of Corynebacterium casei LMG S-19264T (=DSM 44701T), isolated from a smear-ripened cheese.</title>
        <authorList>
            <consortium name="US DOE Joint Genome Institute (JGI-PGF)"/>
            <person name="Walter F."/>
            <person name="Albersmeier A."/>
            <person name="Kalinowski J."/>
            <person name="Ruckert C."/>
        </authorList>
    </citation>
    <scope>NUCLEOTIDE SEQUENCE [LARGE SCALE GENOMIC DNA]</scope>
    <source>
        <strain evidence="9 10">CGMCC 1.12976</strain>
    </source>
</reference>
<sequence length="391" mass="42628">MTENLTSDFYYFQDELTDRENESIASIRSYFESEVRPIANDYWARAEFPYQLIPGIAGLGVLGPEWEESRQFESSAVYRGWLNLEFARVDGSLTTFIGVQSGLAMGSLGVGGSEEQRKYWLPRLATAEVIGAFGLTEPLSGSDTARGLQTVATRTGDTWVLNGAKRWIGNATFADIVIIWARDAGDGQVKGFIVPTDSPGFTATKIENKQSLRIVQNADITLVNVEVDESNRLQKINSFRDLAVILKLTRAGVAWHAVGNSIAAYEAAVEYAKNRIQFGKPIAAHQLVQDKLAGCLANITASIALCVRVSQLLDQGRQDDQHSALAKAFVSAKARETVAWAREVVGGNGIVLDYGVAKPFADAEAIYSFEGTYQMNTLIVGRSITGHAAFV</sequence>
<dbReference type="AlphaFoldDB" id="A0A917B5Q0"/>